<keyword evidence="3" id="KW-1185">Reference proteome</keyword>
<dbReference type="Proteomes" id="UP001606305">
    <property type="component" value="Unassembled WGS sequence"/>
</dbReference>
<accession>A0ABW7GB05</accession>
<feature type="transmembrane region" description="Helical" evidence="1">
    <location>
        <begin position="12"/>
        <end position="31"/>
    </location>
</feature>
<keyword evidence="1" id="KW-1133">Transmembrane helix</keyword>
<protein>
    <submittedName>
        <fullName evidence="2">Uncharacterized protein</fullName>
    </submittedName>
</protein>
<proteinExistence type="predicted"/>
<organism evidence="2 3">
    <name type="scientific">Pelomonas nitida</name>
    <dbReference type="NCBI Taxonomy" id="3299027"/>
    <lineage>
        <taxon>Bacteria</taxon>
        <taxon>Pseudomonadati</taxon>
        <taxon>Pseudomonadota</taxon>
        <taxon>Betaproteobacteria</taxon>
        <taxon>Burkholderiales</taxon>
        <taxon>Sphaerotilaceae</taxon>
        <taxon>Roseateles</taxon>
    </lineage>
</organism>
<reference evidence="2 3" key="1">
    <citation type="submission" date="2024-09" db="EMBL/GenBank/DDBJ databases">
        <title>Novel species of the genus Pelomonas and Roseateles isolated from streams.</title>
        <authorList>
            <person name="Lu H."/>
        </authorList>
    </citation>
    <scope>NUCLEOTIDE SEQUENCE [LARGE SCALE GENOMIC DNA]</scope>
    <source>
        <strain evidence="2 3">BYS96W</strain>
    </source>
</reference>
<keyword evidence="1" id="KW-0472">Membrane</keyword>
<gene>
    <name evidence="2" type="ORF">ACG00X_19605</name>
</gene>
<keyword evidence="1" id="KW-0812">Transmembrane</keyword>
<feature type="transmembrane region" description="Helical" evidence="1">
    <location>
        <begin position="43"/>
        <end position="60"/>
    </location>
</feature>
<evidence type="ECO:0000313" key="3">
    <source>
        <dbReference type="Proteomes" id="UP001606305"/>
    </source>
</evidence>
<sequence length="173" mass="18341">MTPSELSTRRKRAIAVFVGLAVVGVLLNTFAPERSSAKSLGQAFMIAWLPGVAWFVVWFAKKRAPVLTQPPGFSSETALSAHLTAIANLGADAEAALREAHPKALNVVLLLGTEGFTARIWPVDGDRATPNTVRVQILRPELVLSRLPPGASARVLLGSSVSGELRILALAEA</sequence>
<evidence type="ECO:0000256" key="1">
    <source>
        <dbReference type="SAM" id="Phobius"/>
    </source>
</evidence>
<evidence type="ECO:0000313" key="2">
    <source>
        <dbReference type="EMBL" id="MFG6459045.1"/>
    </source>
</evidence>
<dbReference type="EMBL" id="JBIGIA010000017">
    <property type="protein sequence ID" value="MFG6459045.1"/>
    <property type="molecule type" value="Genomic_DNA"/>
</dbReference>
<dbReference type="RefSeq" id="WP_394490633.1">
    <property type="nucleotide sequence ID" value="NZ_JBIGIA010000017.1"/>
</dbReference>
<name>A0ABW7GB05_9BURK</name>
<comment type="caution">
    <text evidence="2">The sequence shown here is derived from an EMBL/GenBank/DDBJ whole genome shotgun (WGS) entry which is preliminary data.</text>
</comment>